<dbReference type="InterPro" id="IPR045361">
    <property type="entry name" value="CIS_tube_prot_N"/>
</dbReference>
<comment type="caution">
    <text evidence="3">The sequence shown here is derived from an EMBL/GenBank/DDBJ whole genome shotgun (WGS) entry which is preliminary data.</text>
</comment>
<reference evidence="3 4" key="1">
    <citation type="submission" date="2022-04" db="EMBL/GenBank/DDBJ databases">
        <title>Positive selection, recombination, and allopatry shape intraspecific diversity of widespread and dominant cyanobacteria.</title>
        <authorList>
            <person name="Wei J."/>
            <person name="Shu W."/>
            <person name="Hu C."/>
        </authorList>
    </citation>
    <scope>NUCLEOTIDE SEQUENCE [LARGE SCALE GENOMIC DNA]</scope>
    <source>
        <strain evidence="3 4">AS-A4</strain>
    </source>
</reference>
<sequence>MPLEKARLVPVEQSEGKTIEFMFNPTELNFSRSVEIEQAQGAVTQEGQNKTSFKHPNPYQLTISNIILDTYETYETEKKQLSVLKPLKSFTDAVEYAKAGSGKAKRPPIYFFAWGENKYLRCFIKSCNFRLTMFLSDGTPVRAILDLTLEQADNPKQTPSQGTPNVSQSQRQSQGRSLSQGPDEPIFR</sequence>
<name>A0ABV0KP46_9CYAN</name>
<protein>
    <recommendedName>
        <fullName evidence="2">Contractile injection system tube protein N-terminal domain-containing protein</fullName>
    </recommendedName>
</protein>
<dbReference type="RefSeq" id="WP_190446666.1">
    <property type="nucleotide sequence ID" value="NZ_JAMPLM010000024.1"/>
</dbReference>
<feature type="region of interest" description="Disordered" evidence="1">
    <location>
        <begin position="151"/>
        <end position="188"/>
    </location>
</feature>
<gene>
    <name evidence="3" type="ORF">NDI38_21280</name>
</gene>
<proteinExistence type="predicted"/>
<evidence type="ECO:0000256" key="1">
    <source>
        <dbReference type="SAM" id="MobiDB-lite"/>
    </source>
</evidence>
<dbReference type="Proteomes" id="UP001476950">
    <property type="component" value="Unassembled WGS sequence"/>
</dbReference>
<feature type="domain" description="Contractile injection system tube protein N-terminal" evidence="2">
    <location>
        <begin position="12"/>
        <end position="157"/>
    </location>
</feature>
<evidence type="ECO:0000259" key="2">
    <source>
        <dbReference type="Pfam" id="PF19266"/>
    </source>
</evidence>
<evidence type="ECO:0000313" key="4">
    <source>
        <dbReference type="Proteomes" id="UP001476950"/>
    </source>
</evidence>
<organism evidence="3 4">
    <name type="scientific">Stenomitos frigidus AS-A4</name>
    <dbReference type="NCBI Taxonomy" id="2933935"/>
    <lineage>
        <taxon>Bacteria</taxon>
        <taxon>Bacillati</taxon>
        <taxon>Cyanobacteriota</taxon>
        <taxon>Cyanophyceae</taxon>
        <taxon>Leptolyngbyales</taxon>
        <taxon>Leptolyngbyaceae</taxon>
        <taxon>Stenomitos</taxon>
    </lineage>
</organism>
<feature type="compositionally biased region" description="Polar residues" evidence="1">
    <location>
        <begin position="154"/>
        <end position="166"/>
    </location>
</feature>
<accession>A0ABV0KP46</accession>
<keyword evidence="4" id="KW-1185">Reference proteome</keyword>
<feature type="compositionally biased region" description="Low complexity" evidence="1">
    <location>
        <begin position="167"/>
        <end position="181"/>
    </location>
</feature>
<dbReference type="Pfam" id="PF19266">
    <property type="entry name" value="CIS_tube"/>
    <property type="match status" value="1"/>
</dbReference>
<evidence type="ECO:0000313" key="3">
    <source>
        <dbReference type="EMBL" id="MEP1060970.1"/>
    </source>
</evidence>
<dbReference type="EMBL" id="JAMPLM010000024">
    <property type="protein sequence ID" value="MEP1060970.1"/>
    <property type="molecule type" value="Genomic_DNA"/>
</dbReference>